<comment type="similarity">
    <text evidence="2 15">Belongs to the FPG family.</text>
</comment>
<feature type="active site" description="Proton donor" evidence="15">
    <location>
        <position position="3"/>
    </location>
</feature>
<reference evidence="18" key="1">
    <citation type="submission" date="2022-03" db="EMBL/GenBank/DDBJ databases">
        <title>Genomic Encyclopedia of Type Strains, Phase III (KMG-III): the genomes of soil and plant-associated and newly described type strains.</title>
        <authorList>
            <person name="Whitman W."/>
        </authorList>
    </citation>
    <scope>NUCLEOTIDE SEQUENCE</scope>
    <source>
        <strain evidence="18">ANL 6-2</strain>
    </source>
</reference>
<dbReference type="SUPFAM" id="SSF46946">
    <property type="entry name" value="S13-like H2TH domain"/>
    <property type="match status" value="1"/>
</dbReference>
<dbReference type="PANTHER" id="PTHR22993">
    <property type="entry name" value="FORMAMIDOPYRIMIDINE-DNA GLYCOSYLASE"/>
    <property type="match status" value="1"/>
</dbReference>
<keyword evidence="8 15" id="KW-0862">Zinc</keyword>
<dbReference type="GO" id="GO:0008270">
    <property type="term" value="F:zinc ion binding"/>
    <property type="evidence" value="ECO:0007669"/>
    <property type="project" value="UniProtKB-UniRule"/>
</dbReference>
<evidence type="ECO:0000256" key="1">
    <source>
        <dbReference type="ARBA" id="ARBA00001668"/>
    </source>
</evidence>
<dbReference type="Pfam" id="PF06831">
    <property type="entry name" value="H2TH"/>
    <property type="match status" value="1"/>
</dbReference>
<evidence type="ECO:0000259" key="16">
    <source>
        <dbReference type="PROSITE" id="PS51066"/>
    </source>
</evidence>
<evidence type="ECO:0000256" key="4">
    <source>
        <dbReference type="ARBA" id="ARBA00022723"/>
    </source>
</evidence>
<dbReference type="InterPro" id="IPR035937">
    <property type="entry name" value="FPG_N"/>
</dbReference>
<dbReference type="Pfam" id="PF01149">
    <property type="entry name" value="Fapy_DNA_glyco"/>
    <property type="match status" value="1"/>
</dbReference>
<dbReference type="AlphaFoldDB" id="A0AAE3G1T1"/>
<feature type="binding site" evidence="15">
    <location>
        <position position="110"/>
    </location>
    <ligand>
        <name>DNA</name>
        <dbReference type="ChEBI" id="CHEBI:16991"/>
    </ligand>
</feature>
<dbReference type="GO" id="GO:0140078">
    <property type="term" value="F:class I DNA-(apurinic or apyrimidinic site) endonuclease activity"/>
    <property type="evidence" value="ECO:0007669"/>
    <property type="project" value="UniProtKB-EC"/>
</dbReference>
<dbReference type="InterPro" id="IPR010979">
    <property type="entry name" value="Ribosomal_uS13-like_H2TH"/>
</dbReference>
<comment type="subunit">
    <text evidence="3 15">Monomer.</text>
</comment>
<keyword evidence="19" id="KW-1185">Reference proteome</keyword>
<evidence type="ECO:0000256" key="6">
    <source>
        <dbReference type="ARBA" id="ARBA00022771"/>
    </source>
</evidence>
<dbReference type="Pfam" id="PF06827">
    <property type="entry name" value="zf-FPG_IleRS"/>
    <property type="match status" value="1"/>
</dbReference>
<dbReference type="SMART" id="SM01232">
    <property type="entry name" value="H2TH"/>
    <property type="match status" value="1"/>
</dbReference>
<dbReference type="GO" id="GO:0006284">
    <property type="term" value="P:base-excision repair"/>
    <property type="evidence" value="ECO:0007669"/>
    <property type="project" value="InterPro"/>
</dbReference>
<evidence type="ECO:0000256" key="2">
    <source>
        <dbReference type="ARBA" id="ARBA00009409"/>
    </source>
</evidence>
<keyword evidence="11 15" id="KW-0456">Lyase</keyword>
<feature type="domain" description="FPG-type" evidence="16">
    <location>
        <begin position="237"/>
        <end position="271"/>
    </location>
</feature>
<feature type="binding site" evidence="15">
    <location>
        <position position="91"/>
    </location>
    <ligand>
        <name>DNA</name>
        <dbReference type="ChEBI" id="CHEBI:16991"/>
    </ligand>
</feature>
<dbReference type="FunFam" id="3.20.190.10:FF:000001">
    <property type="entry name" value="Formamidopyrimidine-DNA glycosylase"/>
    <property type="match status" value="1"/>
</dbReference>
<protein>
    <recommendedName>
        <fullName evidence="15">Formamidopyrimidine-DNA glycosylase</fullName>
        <shortName evidence="15">Fapy-DNA glycosylase</shortName>
        <ecNumber evidence="15">3.2.2.23</ecNumber>
    </recommendedName>
    <alternativeName>
        <fullName evidence="15">DNA-(apurinic or apyrimidinic site) lyase MutM</fullName>
        <shortName evidence="15">AP lyase MutM</shortName>
        <ecNumber evidence="15">4.2.99.18</ecNumber>
    </alternativeName>
</protein>
<evidence type="ECO:0000256" key="13">
    <source>
        <dbReference type="ARBA" id="ARBA00023295"/>
    </source>
</evidence>
<dbReference type="RefSeq" id="WP_253473010.1">
    <property type="nucleotide sequence ID" value="NZ_JALJXV010000001.1"/>
</dbReference>
<comment type="cofactor">
    <cofactor evidence="15">
        <name>Zn(2+)</name>
        <dbReference type="ChEBI" id="CHEBI:29105"/>
    </cofactor>
    <text evidence="15">Binds 1 zinc ion per subunit.</text>
</comment>
<dbReference type="HAMAP" id="MF_00103">
    <property type="entry name" value="Fapy_DNA_glycosyl"/>
    <property type="match status" value="1"/>
</dbReference>
<dbReference type="Gene3D" id="1.10.8.50">
    <property type="match status" value="1"/>
</dbReference>
<keyword evidence="9 15" id="KW-0238">DNA-binding</keyword>
<evidence type="ECO:0000313" key="19">
    <source>
        <dbReference type="Proteomes" id="UP001205843"/>
    </source>
</evidence>
<dbReference type="EMBL" id="JALJXV010000001">
    <property type="protein sequence ID" value="MCP1673151.1"/>
    <property type="molecule type" value="Genomic_DNA"/>
</dbReference>
<evidence type="ECO:0000256" key="7">
    <source>
        <dbReference type="ARBA" id="ARBA00022801"/>
    </source>
</evidence>
<dbReference type="InterPro" id="IPR010663">
    <property type="entry name" value="Znf_FPG/IleRS"/>
</dbReference>
<evidence type="ECO:0000256" key="3">
    <source>
        <dbReference type="ARBA" id="ARBA00011245"/>
    </source>
</evidence>
<dbReference type="PROSITE" id="PS01242">
    <property type="entry name" value="ZF_FPG_1"/>
    <property type="match status" value="1"/>
</dbReference>
<evidence type="ECO:0000256" key="8">
    <source>
        <dbReference type="ARBA" id="ARBA00022833"/>
    </source>
</evidence>
<dbReference type="NCBIfam" id="TIGR00577">
    <property type="entry name" value="fpg"/>
    <property type="match status" value="1"/>
</dbReference>
<dbReference type="PROSITE" id="PS51068">
    <property type="entry name" value="FPG_CAT"/>
    <property type="match status" value="1"/>
</dbReference>
<accession>A0AAE3G1T1</accession>
<dbReference type="GO" id="GO:0034039">
    <property type="term" value="F:8-oxo-7,8-dihydroguanine DNA N-glycosylase activity"/>
    <property type="evidence" value="ECO:0007669"/>
    <property type="project" value="TreeGrafter"/>
</dbReference>
<gene>
    <name evidence="15" type="primary">mutM</name>
    <name evidence="15" type="synonym">fpg</name>
    <name evidence="18" type="ORF">J2T57_000243</name>
</gene>
<proteinExistence type="inferred from homology"/>
<comment type="catalytic activity">
    <reaction evidence="1 15">
        <text>Hydrolysis of DNA containing ring-opened 7-methylguanine residues, releasing 2,6-diamino-4-hydroxy-5-(N-methyl)formamidopyrimidine.</text>
        <dbReference type="EC" id="3.2.2.23"/>
    </reaction>
</comment>
<comment type="function">
    <text evidence="15">Involved in base excision repair of DNA damaged by oxidation or by mutagenic agents. Acts as DNA glycosylase that recognizes and removes damaged bases. Has a preference for oxidized purines, such as 7,8-dihydro-8-oxoguanine (8-oxoG). Has AP (apurinic/apyrimidinic) lyase activity and introduces nicks in the DNA strand. Cleaves the DNA backbone by beta-delta elimination to generate a single-strand break at the site of the removed base with both 3'- and 5'-phosphates.</text>
</comment>
<dbReference type="InterPro" id="IPR000214">
    <property type="entry name" value="Znf_DNA_glyclase/AP_lyase"/>
</dbReference>
<evidence type="ECO:0000256" key="15">
    <source>
        <dbReference type="HAMAP-Rule" id="MF_00103"/>
    </source>
</evidence>
<dbReference type="Gene3D" id="3.20.190.10">
    <property type="entry name" value="MutM-like, N-terminal"/>
    <property type="match status" value="1"/>
</dbReference>
<keyword evidence="6 15" id="KW-0863">Zinc-finger</keyword>
<keyword evidence="5 15" id="KW-0227">DNA damage</keyword>
<dbReference type="InterPro" id="IPR012319">
    <property type="entry name" value="FPG_cat"/>
</dbReference>
<feature type="active site" description="Schiff-base intermediate with DNA" evidence="15">
    <location>
        <position position="2"/>
    </location>
</feature>
<evidence type="ECO:0000259" key="17">
    <source>
        <dbReference type="PROSITE" id="PS51068"/>
    </source>
</evidence>
<keyword evidence="13 15" id="KW-0326">Glycosidase</keyword>
<dbReference type="GO" id="GO:0003684">
    <property type="term" value="F:damaged DNA binding"/>
    <property type="evidence" value="ECO:0007669"/>
    <property type="project" value="InterPro"/>
</dbReference>
<dbReference type="NCBIfam" id="NF002211">
    <property type="entry name" value="PRK01103.1"/>
    <property type="match status" value="1"/>
</dbReference>
<dbReference type="SUPFAM" id="SSF81624">
    <property type="entry name" value="N-terminal domain of MutM-like DNA repair proteins"/>
    <property type="match status" value="1"/>
</dbReference>
<evidence type="ECO:0000256" key="11">
    <source>
        <dbReference type="ARBA" id="ARBA00023239"/>
    </source>
</evidence>
<keyword evidence="4 15" id="KW-0479">Metal-binding</keyword>
<feature type="domain" description="Formamidopyrimidine-DNA glycosylase catalytic" evidence="17">
    <location>
        <begin position="2"/>
        <end position="113"/>
    </location>
</feature>
<evidence type="ECO:0000256" key="5">
    <source>
        <dbReference type="ARBA" id="ARBA00022763"/>
    </source>
</evidence>
<evidence type="ECO:0000313" key="18">
    <source>
        <dbReference type="EMBL" id="MCP1673151.1"/>
    </source>
</evidence>
<feature type="binding site" evidence="15">
    <location>
        <position position="152"/>
    </location>
    <ligand>
        <name>DNA</name>
        <dbReference type="ChEBI" id="CHEBI:16991"/>
    </ligand>
</feature>
<dbReference type="EC" id="3.2.2.23" evidence="15"/>
<keyword evidence="10 15" id="KW-0234">DNA repair</keyword>
<evidence type="ECO:0000256" key="14">
    <source>
        <dbReference type="ARBA" id="ARBA00044632"/>
    </source>
</evidence>
<dbReference type="PROSITE" id="PS51066">
    <property type="entry name" value="ZF_FPG_2"/>
    <property type="match status" value="1"/>
</dbReference>
<dbReference type="Proteomes" id="UP001205843">
    <property type="component" value="Unassembled WGS sequence"/>
</dbReference>
<organism evidence="18 19">
    <name type="scientific">Natronocella acetinitrilica</name>
    <dbReference type="NCBI Taxonomy" id="414046"/>
    <lineage>
        <taxon>Bacteria</taxon>
        <taxon>Pseudomonadati</taxon>
        <taxon>Pseudomonadota</taxon>
        <taxon>Gammaproteobacteria</taxon>
        <taxon>Chromatiales</taxon>
        <taxon>Ectothiorhodospiraceae</taxon>
        <taxon>Natronocella</taxon>
    </lineage>
</organism>
<evidence type="ECO:0000256" key="9">
    <source>
        <dbReference type="ARBA" id="ARBA00023125"/>
    </source>
</evidence>
<sequence length="271" mass="30223">MPELPEVETTRRGIEPHVTGRMVTAVAVRDHRLRWPIEQGLSERLRGQRVRAVERRAKYLLLRLELGTLMIHLGMSGSLRILPAAQPPALHEHVDVLFDNGAILRYADPRRFGSFHWLPGEVPSHVLLASLGPEPLEAGLTAEFLYRRSRGRRIAVKTFIMDSRTVVGVGNIYASEALFRAGILPSRAAGRVSLRRYALLVDAIRHVLAQAIAAGGTTLRDFVGSSGQPGYFSQELQVYGREGEPCRVCGAPVRQQRMAQRATYFCSHCQR</sequence>
<dbReference type="PANTHER" id="PTHR22993:SF9">
    <property type="entry name" value="FORMAMIDOPYRIMIDINE-DNA GLYCOSYLASE"/>
    <property type="match status" value="1"/>
</dbReference>
<dbReference type="FunFam" id="1.10.8.50:FF:000003">
    <property type="entry name" value="Formamidopyrimidine-DNA glycosylase"/>
    <property type="match status" value="1"/>
</dbReference>
<evidence type="ECO:0000256" key="10">
    <source>
        <dbReference type="ARBA" id="ARBA00023204"/>
    </source>
</evidence>
<comment type="catalytic activity">
    <reaction evidence="14 15">
        <text>2'-deoxyribonucleotide-(2'-deoxyribose 5'-phosphate)-2'-deoxyribonucleotide-DNA = a 3'-end 2'-deoxyribonucleotide-(2,3-dehydro-2,3-deoxyribose 5'-phosphate)-DNA + a 5'-end 5'-phospho-2'-deoxyribonucleoside-DNA + H(+)</text>
        <dbReference type="Rhea" id="RHEA:66592"/>
        <dbReference type="Rhea" id="RHEA-COMP:13180"/>
        <dbReference type="Rhea" id="RHEA-COMP:16897"/>
        <dbReference type="Rhea" id="RHEA-COMP:17067"/>
        <dbReference type="ChEBI" id="CHEBI:15378"/>
        <dbReference type="ChEBI" id="CHEBI:136412"/>
        <dbReference type="ChEBI" id="CHEBI:157695"/>
        <dbReference type="ChEBI" id="CHEBI:167181"/>
        <dbReference type="EC" id="4.2.99.18"/>
    </reaction>
</comment>
<keyword evidence="7 15" id="KW-0378">Hydrolase</keyword>
<keyword evidence="12 15" id="KW-0511">Multifunctional enzyme</keyword>
<feature type="active site" description="Proton donor; for delta-elimination activity" evidence="15">
    <location>
        <position position="261"/>
    </location>
</feature>
<dbReference type="SMART" id="SM00898">
    <property type="entry name" value="Fapy_DNA_glyco"/>
    <property type="match status" value="1"/>
</dbReference>
<feature type="active site" description="Proton donor; for beta-elimination activity" evidence="15">
    <location>
        <position position="58"/>
    </location>
</feature>
<comment type="caution">
    <text evidence="18">The sequence shown here is derived from an EMBL/GenBank/DDBJ whole genome shotgun (WGS) entry which is preliminary data.</text>
</comment>
<dbReference type="InterPro" id="IPR015886">
    <property type="entry name" value="H2TH_FPG"/>
</dbReference>
<dbReference type="InterPro" id="IPR015887">
    <property type="entry name" value="DNA_glyclase_Znf_dom_DNA_BS"/>
</dbReference>
<evidence type="ECO:0000256" key="12">
    <source>
        <dbReference type="ARBA" id="ARBA00023268"/>
    </source>
</evidence>
<dbReference type="SUPFAM" id="SSF57716">
    <property type="entry name" value="Glucocorticoid receptor-like (DNA-binding domain)"/>
    <property type="match status" value="1"/>
</dbReference>
<dbReference type="InterPro" id="IPR020629">
    <property type="entry name" value="FPG_Glyclase"/>
</dbReference>
<dbReference type="CDD" id="cd08966">
    <property type="entry name" value="EcFpg-like_N"/>
    <property type="match status" value="1"/>
</dbReference>
<name>A0AAE3G1T1_9GAMM</name>
<dbReference type="EC" id="4.2.99.18" evidence="15"/>